<protein>
    <submittedName>
        <fullName evidence="1">Uncharacterized protein</fullName>
    </submittedName>
</protein>
<name>A0A1B2EF32_9HYPH</name>
<dbReference type="AlphaFoldDB" id="A0A1B2EF32"/>
<gene>
    <name evidence="1" type="ORF">BB934_09650</name>
</gene>
<sequence length="63" mass="6783">MGAISSQGWPAQASARIWAMSSSLSSSFKIKIANFAEGAFMERVLKCSESAQRGLWDAAPTMQ</sequence>
<evidence type="ECO:0000313" key="1">
    <source>
        <dbReference type="EMBL" id="ANY78462.1"/>
    </source>
</evidence>
<dbReference type="EMBL" id="CP016616">
    <property type="protein sequence ID" value="ANY78462.1"/>
    <property type="molecule type" value="Genomic_DNA"/>
</dbReference>
<proteinExistence type="predicted"/>
<dbReference type="KEGG" id="moc:BB934_09650"/>
<reference evidence="1" key="1">
    <citation type="submission" date="2016-07" db="EMBL/GenBank/DDBJ databases">
        <title>Microvirga ossetica sp. nov. a new species of rhizobia isolated from root nodules of the legume species Vicia alpestris Steven originated from North Ossetia region in the Caucasus.</title>
        <authorList>
            <person name="Safronova V.I."/>
            <person name="Kuznetsova I.G."/>
            <person name="Sazanova A.L."/>
            <person name="Belimov A."/>
            <person name="Andronov E."/>
            <person name="Osledkin Y.S."/>
            <person name="Onishchuk O.P."/>
            <person name="Kurchak O.N."/>
            <person name="Shaposhnikov A.I."/>
            <person name="Willems A."/>
            <person name="Tikhonovich I.A."/>
        </authorList>
    </citation>
    <scope>NUCLEOTIDE SEQUENCE [LARGE SCALE GENOMIC DNA]</scope>
    <source>
        <strain evidence="1">V5/3M</strain>
    </source>
</reference>
<organism evidence="1">
    <name type="scientific">Microvirga ossetica</name>
    <dbReference type="NCBI Taxonomy" id="1882682"/>
    <lineage>
        <taxon>Bacteria</taxon>
        <taxon>Pseudomonadati</taxon>
        <taxon>Pseudomonadota</taxon>
        <taxon>Alphaproteobacteria</taxon>
        <taxon>Hyphomicrobiales</taxon>
        <taxon>Methylobacteriaceae</taxon>
        <taxon>Microvirga</taxon>
    </lineage>
</organism>
<accession>A0A1B2EF32</accession>